<dbReference type="InterPro" id="IPR037401">
    <property type="entry name" value="SnoaL-like"/>
</dbReference>
<sequence length="148" mass="16464">MIESEFITWEAPDGDHPVRLLSQRSYDAVSRKAKEEWLALFADDAVLSDPVGPSFFDETGNGHQGKEAISAFWEMAIAPVERFQFTIRDSFANGNACANIGTFSTRMADGTLADTDLIAVYRANDEGLIVSMNAHWEVDRTMATLRKE</sequence>
<reference evidence="2 3" key="1">
    <citation type="submission" date="2020-07" db="EMBL/GenBank/DDBJ databases">
        <title>Sequencing the genomes of 1000 actinobacteria strains.</title>
        <authorList>
            <person name="Klenk H.-P."/>
        </authorList>
    </citation>
    <scope>NUCLEOTIDE SEQUENCE [LARGE SCALE GENOMIC DNA]</scope>
    <source>
        <strain evidence="2 3">DSM 23819</strain>
    </source>
</reference>
<dbReference type="AlphaFoldDB" id="A0A7Y9S317"/>
<keyword evidence="2" id="KW-0413">Isomerase</keyword>
<dbReference type="SUPFAM" id="SSF54427">
    <property type="entry name" value="NTF2-like"/>
    <property type="match status" value="1"/>
</dbReference>
<feature type="domain" description="SnoaL-like" evidence="1">
    <location>
        <begin position="23"/>
        <end position="131"/>
    </location>
</feature>
<dbReference type="Proteomes" id="UP000540656">
    <property type="component" value="Unassembled WGS sequence"/>
</dbReference>
<evidence type="ECO:0000259" key="1">
    <source>
        <dbReference type="Pfam" id="PF12680"/>
    </source>
</evidence>
<dbReference type="InterPro" id="IPR032710">
    <property type="entry name" value="NTF2-like_dom_sf"/>
</dbReference>
<name>A0A7Y9S317_9ACTN</name>
<dbReference type="GO" id="GO:0016853">
    <property type="term" value="F:isomerase activity"/>
    <property type="evidence" value="ECO:0007669"/>
    <property type="project" value="UniProtKB-KW"/>
</dbReference>
<organism evidence="2 3">
    <name type="scientific">Nocardioides daedukensis</name>
    <dbReference type="NCBI Taxonomy" id="634462"/>
    <lineage>
        <taxon>Bacteria</taxon>
        <taxon>Bacillati</taxon>
        <taxon>Actinomycetota</taxon>
        <taxon>Actinomycetes</taxon>
        <taxon>Propionibacteriales</taxon>
        <taxon>Nocardioidaceae</taxon>
        <taxon>Nocardioides</taxon>
    </lineage>
</organism>
<comment type="caution">
    <text evidence="2">The sequence shown here is derived from an EMBL/GenBank/DDBJ whole genome shotgun (WGS) entry which is preliminary data.</text>
</comment>
<protein>
    <submittedName>
        <fullName evidence="2">Ketosteroid isomerase-like protein</fullName>
    </submittedName>
</protein>
<dbReference type="RefSeq" id="WP_179502260.1">
    <property type="nucleotide sequence ID" value="NZ_JACCAA010000001.1"/>
</dbReference>
<evidence type="ECO:0000313" key="3">
    <source>
        <dbReference type="Proteomes" id="UP000540656"/>
    </source>
</evidence>
<keyword evidence="3" id="KW-1185">Reference proteome</keyword>
<dbReference type="EMBL" id="JACCAA010000001">
    <property type="protein sequence ID" value="NYG59183.1"/>
    <property type="molecule type" value="Genomic_DNA"/>
</dbReference>
<gene>
    <name evidence="2" type="ORF">BJ980_002106</name>
</gene>
<proteinExistence type="predicted"/>
<dbReference type="Gene3D" id="3.10.450.50">
    <property type="match status" value="1"/>
</dbReference>
<dbReference type="Pfam" id="PF12680">
    <property type="entry name" value="SnoaL_2"/>
    <property type="match status" value="1"/>
</dbReference>
<accession>A0A7Y9S317</accession>
<evidence type="ECO:0000313" key="2">
    <source>
        <dbReference type="EMBL" id="NYG59183.1"/>
    </source>
</evidence>